<evidence type="ECO:0000313" key="2">
    <source>
        <dbReference type="EMBL" id="ADL50233.1"/>
    </source>
</evidence>
<name>D9SQG6_CLOC7</name>
<feature type="transmembrane region" description="Helical" evidence="1">
    <location>
        <begin position="230"/>
        <end position="252"/>
    </location>
</feature>
<evidence type="ECO:0000256" key="1">
    <source>
        <dbReference type="SAM" id="Phobius"/>
    </source>
</evidence>
<dbReference type="HOGENOM" id="CLU_071040_1_1_9"/>
<feature type="transmembrane region" description="Helical" evidence="1">
    <location>
        <begin position="118"/>
        <end position="135"/>
    </location>
</feature>
<evidence type="ECO:0000313" key="3">
    <source>
        <dbReference type="Proteomes" id="UP000002730"/>
    </source>
</evidence>
<feature type="transmembrane region" description="Helical" evidence="1">
    <location>
        <begin position="147"/>
        <end position="175"/>
    </location>
</feature>
<protein>
    <recommendedName>
        <fullName evidence="4">ABC transporter permease</fullName>
    </recommendedName>
</protein>
<dbReference type="Proteomes" id="UP000002730">
    <property type="component" value="Chromosome"/>
</dbReference>
<dbReference type="AlphaFoldDB" id="D9SQG6"/>
<dbReference type="EMBL" id="CP002160">
    <property type="protein sequence ID" value="ADL50233.1"/>
    <property type="molecule type" value="Genomic_DNA"/>
</dbReference>
<dbReference type="KEGG" id="ccb:Clocel_0457"/>
<organism evidence="2 3">
    <name type="scientific">Clostridium cellulovorans (strain ATCC 35296 / DSM 3052 / OCM 3 / 743B)</name>
    <dbReference type="NCBI Taxonomy" id="573061"/>
    <lineage>
        <taxon>Bacteria</taxon>
        <taxon>Bacillati</taxon>
        <taxon>Bacillota</taxon>
        <taxon>Clostridia</taxon>
        <taxon>Eubacteriales</taxon>
        <taxon>Clostridiaceae</taxon>
        <taxon>Clostridium</taxon>
    </lineage>
</organism>
<dbReference type="PANTHER" id="PTHR36833">
    <property type="entry name" value="SLR0610 PROTEIN-RELATED"/>
    <property type="match status" value="1"/>
</dbReference>
<dbReference type="PANTHER" id="PTHR36833:SF1">
    <property type="entry name" value="INTEGRAL MEMBRANE TRANSPORT PROTEIN"/>
    <property type="match status" value="1"/>
</dbReference>
<dbReference type="Pfam" id="PF06182">
    <property type="entry name" value="ABC2_membrane_6"/>
    <property type="match status" value="1"/>
</dbReference>
<keyword evidence="1" id="KW-0812">Transmembrane</keyword>
<accession>D9SQG6</accession>
<gene>
    <name evidence="2" type="ordered locus">Clocel_0457</name>
</gene>
<keyword evidence="1" id="KW-0472">Membrane</keyword>
<proteinExistence type="predicted"/>
<feature type="transmembrane region" description="Helical" evidence="1">
    <location>
        <begin position="27"/>
        <end position="49"/>
    </location>
</feature>
<dbReference type="InterPro" id="IPR010390">
    <property type="entry name" value="ABC-2_transporter-like"/>
</dbReference>
<reference evidence="2 3" key="1">
    <citation type="submission" date="2010-08" db="EMBL/GenBank/DDBJ databases">
        <title>Complete sequence of Clostridium cellulovorans 743B.</title>
        <authorList>
            <consortium name="US DOE Joint Genome Institute"/>
            <person name="Lucas S."/>
            <person name="Copeland A."/>
            <person name="Lapidus A."/>
            <person name="Cheng J.-F."/>
            <person name="Bruce D."/>
            <person name="Goodwin L."/>
            <person name="Pitluck S."/>
            <person name="Chertkov O."/>
            <person name="Detter J.C."/>
            <person name="Han C."/>
            <person name="Tapia R."/>
            <person name="Land M."/>
            <person name="Hauser L."/>
            <person name="Chang Y.-J."/>
            <person name="Jeffries C."/>
            <person name="Kyrpides N."/>
            <person name="Ivanova N."/>
            <person name="Mikhailova N."/>
            <person name="Hemme C.L."/>
            <person name="Woyke T."/>
        </authorList>
    </citation>
    <scope>NUCLEOTIDE SEQUENCE [LARGE SCALE GENOMIC DNA]</scope>
    <source>
        <strain evidence="3">ATCC 35296 / DSM 3052 / OCM 3 / 743B</strain>
    </source>
</reference>
<keyword evidence="3" id="KW-1185">Reference proteome</keyword>
<evidence type="ECO:0008006" key="4">
    <source>
        <dbReference type="Google" id="ProtNLM"/>
    </source>
</evidence>
<dbReference type="eggNOG" id="COG3694">
    <property type="taxonomic scope" value="Bacteria"/>
</dbReference>
<dbReference type="STRING" id="573061.Clocel_0457"/>
<keyword evidence="1" id="KW-1133">Transmembrane helix</keyword>
<dbReference type="RefSeq" id="WP_010074997.1">
    <property type="nucleotide sequence ID" value="NC_014393.1"/>
</dbReference>
<sequence length="264" mass="30106">MLRRYSRLYIKFVSQYFKSLMEYKIDFLVGCLGFFVAQASGIVFIYLVFQNIPDLNGWDFYQIVFIYAFAQLPRGIDHLFTDNLWILGGWVILRGELDKYLLRPINPLFHFLAEKFQLEALGELVIGIILMVIAGNKLNLHLNALDIILFIILVFAGALIYTAIKLFAASLSFWIKNSQSLLNFIYNVSDFAKYPLSIYSLSIKIILILIVSFAFTAYFPAAYFVNKESFVTGVLGTVAASIISFTIAYFTWIKGMKNYEGAGN</sequence>
<feature type="transmembrane region" description="Helical" evidence="1">
    <location>
        <begin position="196"/>
        <end position="218"/>
    </location>
</feature>
<dbReference type="OrthoDB" id="9788195at2"/>